<organism evidence="1 2">
    <name type="scientific">Yersinia kristensenii</name>
    <dbReference type="NCBI Taxonomy" id="28152"/>
    <lineage>
        <taxon>Bacteria</taxon>
        <taxon>Pseudomonadati</taxon>
        <taxon>Pseudomonadota</taxon>
        <taxon>Gammaproteobacteria</taxon>
        <taxon>Enterobacterales</taxon>
        <taxon>Yersiniaceae</taxon>
        <taxon>Yersinia</taxon>
    </lineage>
</organism>
<proteinExistence type="predicted"/>
<dbReference type="EMBL" id="NHOG01000001">
    <property type="protein sequence ID" value="OVZ83913.1"/>
    <property type="molecule type" value="Genomic_DNA"/>
</dbReference>
<comment type="caution">
    <text evidence="1">The sequence shown here is derived from an EMBL/GenBank/DDBJ whole genome shotgun (WGS) entry which is preliminary data.</text>
</comment>
<reference evidence="1 2" key="1">
    <citation type="submission" date="2017-05" db="EMBL/GenBank/DDBJ databases">
        <title>Whole genome sequencing of Yersinia kristensenii.</title>
        <authorList>
            <person name="Campioni F."/>
        </authorList>
    </citation>
    <scope>NUCLEOTIDE SEQUENCE [LARGE SCALE GENOMIC DNA]</scope>
    <source>
        <strain evidence="1 2">CFSAN060538</strain>
    </source>
</reference>
<evidence type="ECO:0000313" key="2">
    <source>
        <dbReference type="Proteomes" id="UP000195840"/>
    </source>
</evidence>
<dbReference type="AlphaFoldDB" id="A0AB73QQ56"/>
<name>A0AB73QQ56_YERKR</name>
<keyword evidence="2" id="KW-1185">Reference proteome</keyword>
<sequence length="64" mass="7276">MYPRHTSNCRGVGRLRSPQSLTHVSSWGLSHLPPSCNSNYLGYMFCVGVRKFPNYLAGHFPVFF</sequence>
<protein>
    <submittedName>
        <fullName evidence="1">Uncharacterized protein</fullName>
    </submittedName>
</protein>
<evidence type="ECO:0000313" key="1">
    <source>
        <dbReference type="EMBL" id="OVZ83913.1"/>
    </source>
</evidence>
<accession>A0AB73QQ56</accession>
<gene>
    <name evidence="1" type="ORF">CBW52_00985</name>
</gene>
<dbReference type="Proteomes" id="UP000195840">
    <property type="component" value="Unassembled WGS sequence"/>
</dbReference>